<feature type="region of interest" description="Disordered" evidence="1">
    <location>
        <begin position="21"/>
        <end position="65"/>
    </location>
</feature>
<feature type="signal peptide" evidence="2">
    <location>
        <begin position="1"/>
        <end position="15"/>
    </location>
</feature>
<evidence type="ECO:0000256" key="1">
    <source>
        <dbReference type="SAM" id="MobiDB-lite"/>
    </source>
</evidence>
<gene>
    <name evidence="3" type="ORF">BMI91_14785</name>
</gene>
<feature type="compositionally biased region" description="Basic and acidic residues" evidence="1">
    <location>
        <begin position="55"/>
        <end position="65"/>
    </location>
</feature>
<organism evidence="3 4">
    <name type="scientific">Thioclava sediminum</name>
    <dbReference type="NCBI Taxonomy" id="1915319"/>
    <lineage>
        <taxon>Bacteria</taxon>
        <taxon>Pseudomonadati</taxon>
        <taxon>Pseudomonadota</taxon>
        <taxon>Alphaproteobacteria</taxon>
        <taxon>Rhodobacterales</taxon>
        <taxon>Paracoccaceae</taxon>
        <taxon>Thioclava</taxon>
    </lineage>
</organism>
<sequence>MKNLLIILGVTAALAGCETMTGPAASDMTDEAMTAPAGTSTATTDTSGTHTNTQDQDRSREQASQ</sequence>
<dbReference type="RefSeq" id="WP_078520909.1">
    <property type="nucleotide sequence ID" value="NZ_MPZV01000003.1"/>
</dbReference>
<keyword evidence="4" id="KW-1185">Reference proteome</keyword>
<dbReference type="PROSITE" id="PS51257">
    <property type="entry name" value="PROKAR_LIPOPROTEIN"/>
    <property type="match status" value="1"/>
</dbReference>
<evidence type="ECO:0008006" key="5">
    <source>
        <dbReference type="Google" id="ProtNLM"/>
    </source>
</evidence>
<evidence type="ECO:0000256" key="2">
    <source>
        <dbReference type="SAM" id="SignalP"/>
    </source>
</evidence>
<feature type="compositionally biased region" description="Low complexity" evidence="1">
    <location>
        <begin position="32"/>
        <end position="53"/>
    </location>
</feature>
<accession>A0ABX3MVL1</accession>
<proteinExistence type="predicted"/>
<evidence type="ECO:0000313" key="4">
    <source>
        <dbReference type="Proteomes" id="UP000190787"/>
    </source>
</evidence>
<reference evidence="3 4" key="1">
    <citation type="submission" date="2016-11" db="EMBL/GenBank/DDBJ databases">
        <title>A multilocus sequence analysis scheme for characterization of bacteria in the genus Thioclava.</title>
        <authorList>
            <person name="Liu Y."/>
            <person name="Shao Z."/>
        </authorList>
    </citation>
    <scope>NUCLEOTIDE SEQUENCE [LARGE SCALE GENOMIC DNA]</scope>
    <source>
        <strain evidence="3 4">TAW-CT134</strain>
    </source>
</reference>
<evidence type="ECO:0000313" key="3">
    <source>
        <dbReference type="EMBL" id="OOY23728.1"/>
    </source>
</evidence>
<dbReference type="EMBL" id="MPZV01000003">
    <property type="protein sequence ID" value="OOY23728.1"/>
    <property type="molecule type" value="Genomic_DNA"/>
</dbReference>
<keyword evidence="2" id="KW-0732">Signal</keyword>
<feature type="chain" id="PRO_5045225441" description="Entericidin" evidence="2">
    <location>
        <begin position="16"/>
        <end position="65"/>
    </location>
</feature>
<name>A0ABX3MVL1_9RHOB</name>
<protein>
    <recommendedName>
        <fullName evidence="5">Entericidin</fullName>
    </recommendedName>
</protein>
<dbReference type="Proteomes" id="UP000190787">
    <property type="component" value="Unassembled WGS sequence"/>
</dbReference>
<comment type="caution">
    <text evidence="3">The sequence shown here is derived from an EMBL/GenBank/DDBJ whole genome shotgun (WGS) entry which is preliminary data.</text>
</comment>